<dbReference type="Proteomes" id="UP000020218">
    <property type="component" value="Unassembled WGS sequence"/>
</dbReference>
<dbReference type="InterPro" id="IPR010148">
    <property type="entry name" value="CRISPR-assoc_prot_CT1975"/>
</dbReference>
<reference evidence="1" key="1">
    <citation type="submission" date="2014-02" db="EMBL/GenBank/DDBJ databases">
        <title>Expanding our view of genomic diversity in Candidatus Accumulibacter clades.</title>
        <authorList>
            <person name="Skennerton C.T."/>
            <person name="Barr J.J."/>
            <person name="Slater F.R."/>
            <person name="Bond P.L."/>
            <person name="Tyson G.W."/>
        </authorList>
    </citation>
    <scope>NUCLEOTIDE SEQUENCE [LARGE SCALE GENOMIC DNA]</scope>
</reference>
<dbReference type="Pfam" id="PF09344">
    <property type="entry name" value="Cas_CT1975"/>
    <property type="match status" value="1"/>
</dbReference>
<name>A0A011NQ51_9PROT</name>
<comment type="caution">
    <text evidence="1">The sequence shown here is derived from an EMBL/GenBank/DDBJ whole genome shotgun (WGS) entry which is preliminary data.</text>
</comment>
<dbReference type="PATRIC" id="fig|1454001.3.peg.2564"/>
<organism evidence="1 2">
    <name type="scientific">Candidatus Accumulibacter adjunctus</name>
    <dbReference type="NCBI Taxonomy" id="1454001"/>
    <lineage>
        <taxon>Bacteria</taxon>
        <taxon>Pseudomonadati</taxon>
        <taxon>Pseudomonadota</taxon>
        <taxon>Betaproteobacteria</taxon>
        <taxon>Candidatus Accumulibacter</taxon>
    </lineage>
</organism>
<proteinExistence type="predicted"/>
<accession>A0A011NQ51</accession>
<keyword evidence="2" id="KW-1185">Reference proteome</keyword>
<dbReference type="NCBIfam" id="TIGR01869">
    <property type="entry name" value="casC_Cse4"/>
    <property type="match status" value="1"/>
</dbReference>
<evidence type="ECO:0000313" key="1">
    <source>
        <dbReference type="EMBL" id="EXI66605.1"/>
    </source>
</evidence>
<gene>
    <name evidence="1" type="primary">casC</name>
    <name evidence="1" type="ORF">AW08_02510</name>
</gene>
<protein>
    <submittedName>
        <fullName evidence="1">CRISPR system Cascade subunit CasC</fullName>
    </submittedName>
</protein>
<sequence>MFLQIHTLTSYAAALLNRDDAGLAKRIPFGNAERMRISSQCLKKHWRDDFHRSLGMPGGIRSRLFFEREILGRVVASGVAESSARQLTEALLKRLIQGGQDKDNPLRLKQPVLFGKPEADYLVRLIVECAASDIDPVKSLEDSLKAQKGNLQAMWRAAGVDLISGIEGAMFGRFVTSDILARTDAAVHVAHALTVHALSTEVDYFTVVDDLKEADEDAGAAHAGDMELGAGLFYGYVVVDVPLLVSNLCGCDPQSWQRQPQPTLQDTREVIERLVQAIATVSPGAKLGSTAPYARAELLLLEYGTAQPRTLANAYLQALKPKGNPLQQAIDALGHHLAAVDAMYGREEQRFVASTHDTSTIKDTPRAPLRNTVQAVLDHLLGAD</sequence>
<dbReference type="AlphaFoldDB" id="A0A011NQ51"/>
<dbReference type="EMBL" id="JFAX01000014">
    <property type="protein sequence ID" value="EXI66605.1"/>
    <property type="molecule type" value="Genomic_DNA"/>
</dbReference>
<dbReference type="STRING" id="1454001.AW08_02510"/>
<evidence type="ECO:0000313" key="2">
    <source>
        <dbReference type="Proteomes" id="UP000020218"/>
    </source>
</evidence>